<dbReference type="InterPro" id="IPR016169">
    <property type="entry name" value="FAD-bd_PCMH_sub2"/>
</dbReference>
<keyword evidence="3" id="KW-0274">FAD</keyword>
<evidence type="ECO:0000313" key="7">
    <source>
        <dbReference type="Proteomes" id="UP001149079"/>
    </source>
</evidence>
<dbReference type="GO" id="GO:0071949">
    <property type="term" value="F:FAD binding"/>
    <property type="evidence" value="ECO:0007669"/>
    <property type="project" value="InterPro"/>
</dbReference>
<organism evidence="6 7">
    <name type="scientific">Penicillium bovifimosum</name>
    <dbReference type="NCBI Taxonomy" id="126998"/>
    <lineage>
        <taxon>Eukaryota</taxon>
        <taxon>Fungi</taxon>
        <taxon>Dikarya</taxon>
        <taxon>Ascomycota</taxon>
        <taxon>Pezizomycotina</taxon>
        <taxon>Eurotiomycetes</taxon>
        <taxon>Eurotiomycetidae</taxon>
        <taxon>Eurotiales</taxon>
        <taxon>Aspergillaceae</taxon>
        <taxon>Penicillium</taxon>
    </lineage>
</organism>
<dbReference type="Pfam" id="PF01565">
    <property type="entry name" value="FAD_binding_4"/>
    <property type="match status" value="1"/>
</dbReference>
<dbReference type="Gene3D" id="3.30.465.10">
    <property type="match status" value="1"/>
</dbReference>
<evidence type="ECO:0000256" key="4">
    <source>
        <dbReference type="ARBA" id="ARBA00023002"/>
    </source>
</evidence>
<dbReference type="Gene3D" id="3.40.462.20">
    <property type="match status" value="1"/>
</dbReference>
<dbReference type="SUPFAM" id="SSF56176">
    <property type="entry name" value="FAD-binding/transporter-associated domain-like"/>
    <property type="match status" value="1"/>
</dbReference>
<dbReference type="Proteomes" id="UP001149079">
    <property type="component" value="Unassembled WGS sequence"/>
</dbReference>
<dbReference type="InterPro" id="IPR050416">
    <property type="entry name" value="FAD-linked_Oxidoreductase"/>
</dbReference>
<dbReference type="PANTHER" id="PTHR42973">
    <property type="entry name" value="BINDING OXIDOREDUCTASE, PUTATIVE (AFU_ORTHOLOGUE AFUA_1G17690)-RELATED"/>
    <property type="match status" value="1"/>
</dbReference>
<dbReference type="InterPro" id="IPR006094">
    <property type="entry name" value="Oxid_FAD_bind_N"/>
</dbReference>
<keyword evidence="2" id="KW-0285">Flavoprotein</keyword>
<dbReference type="AlphaFoldDB" id="A0A9W9GIN8"/>
<evidence type="ECO:0000256" key="2">
    <source>
        <dbReference type="ARBA" id="ARBA00022630"/>
    </source>
</evidence>
<comment type="similarity">
    <text evidence="1">Belongs to the oxygen-dependent FAD-linked oxidoreductase family.</text>
</comment>
<dbReference type="EMBL" id="JAPQKL010000007">
    <property type="protein sequence ID" value="KAJ5120985.1"/>
    <property type="molecule type" value="Genomic_DNA"/>
</dbReference>
<dbReference type="Pfam" id="PF08031">
    <property type="entry name" value="BBE"/>
    <property type="match status" value="1"/>
</dbReference>
<reference evidence="6" key="1">
    <citation type="submission" date="2022-11" db="EMBL/GenBank/DDBJ databases">
        <authorList>
            <person name="Petersen C."/>
        </authorList>
    </citation>
    <scope>NUCLEOTIDE SEQUENCE</scope>
    <source>
        <strain evidence="6">IBT 22155</strain>
    </source>
</reference>
<dbReference type="OrthoDB" id="415825at2759"/>
<comment type="caution">
    <text evidence="6">The sequence shown here is derived from an EMBL/GenBank/DDBJ whole genome shotgun (WGS) entry which is preliminary data.</text>
</comment>
<evidence type="ECO:0000256" key="1">
    <source>
        <dbReference type="ARBA" id="ARBA00005466"/>
    </source>
</evidence>
<dbReference type="GO" id="GO:0016491">
    <property type="term" value="F:oxidoreductase activity"/>
    <property type="evidence" value="ECO:0007669"/>
    <property type="project" value="UniProtKB-KW"/>
</dbReference>
<proteinExistence type="inferred from homology"/>
<sequence>MDQLRDFLAQHPHIHHASPSSPDFETLREAFVIKPTVPAMIVRPRSAEDVAGLLGVLKENNLPFTIRVGGHDMFGRSQVQDAITIDLREIAYIHVDRDNLSARVGGGVLFVDLIKELSRNDVAVPHPLVATVGYVGWATHAGYGLLTPKFGLGADQILQAKVVDAQAVVRDADEDMLTAIRGGGGAVGVIVELTIKVYPLEQILAGFLVLESSDLPATIRRYTDAYRQQSEEGLPAELNLQPSVLNGPAGKAMAVFFVWASSDITAGQKWLSKVNTWSPVVMSTVAPTTVAGFHESIKDVLPKAVYGHAFTVNFHEFTPEVVEVISKHALLQPGDPATLISIHQLRDCAPEPVEKSVFGTRCPHFVLEILPCVLDKNKLDETVAWGNDFYNDMMRIDTENLLPSTFLALTETSKVNMRKIYGQQYETLARLKKQYDPGNLFKLALVQL</sequence>
<dbReference type="InterPro" id="IPR012951">
    <property type="entry name" value="BBE"/>
</dbReference>
<accession>A0A9W9GIN8</accession>
<dbReference type="PANTHER" id="PTHR42973:SF7">
    <property type="entry name" value="FAD-BINDING PCMH-TYPE DOMAIN-CONTAINING PROTEIN"/>
    <property type="match status" value="1"/>
</dbReference>
<gene>
    <name evidence="6" type="ORF">N7515_008946</name>
</gene>
<keyword evidence="7" id="KW-1185">Reference proteome</keyword>
<dbReference type="InterPro" id="IPR016167">
    <property type="entry name" value="FAD-bd_PCMH_sub1"/>
</dbReference>
<dbReference type="GeneID" id="81408860"/>
<dbReference type="RefSeq" id="XP_056517489.1">
    <property type="nucleotide sequence ID" value="XM_056669690.1"/>
</dbReference>
<evidence type="ECO:0000256" key="3">
    <source>
        <dbReference type="ARBA" id="ARBA00022827"/>
    </source>
</evidence>
<evidence type="ECO:0000259" key="5">
    <source>
        <dbReference type="PROSITE" id="PS51387"/>
    </source>
</evidence>
<dbReference type="InterPro" id="IPR016166">
    <property type="entry name" value="FAD-bd_PCMH"/>
</dbReference>
<name>A0A9W9GIN8_9EURO</name>
<dbReference type="InterPro" id="IPR036318">
    <property type="entry name" value="FAD-bd_PCMH-like_sf"/>
</dbReference>
<dbReference type="PROSITE" id="PS51387">
    <property type="entry name" value="FAD_PCMH"/>
    <property type="match status" value="1"/>
</dbReference>
<evidence type="ECO:0000313" key="6">
    <source>
        <dbReference type="EMBL" id="KAJ5120985.1"/>
    </source>
</evidence>
<feature type="domain" description="FAD-binding PCMH-type" evidence="5">
    <location>
        <begin position="34"/>
        <end position="200"/>
    </location>
</feature>
<protein>
    <submittedName>
        <fullName evidence="6">FAD-binding domain-containing protein</fullName>
    </submittedName>
</protein>
<dbReference type="Gene3D" id="3.30.43.10">
    <property type="entry name" value="Uridine Diphospho-n-acetylenolpyruvylglucosamine Reductase, domain 2"/>
    <property type="match status" value="1"/>
</dbReference>
<reference evidence="6" key="2">
    <citation type="journal article" date="2023" name="IMA Fungus">
        <title>Comparative genomic study of the Penicillium genus elucidates a diverse pangenome and 15 lateral gene transfer events.</title>
        <authorList>
            <person name="Petersen C."/>
            <person name="Sorensen T."/>
            <person name="Nielsen M.R."/>
            <person name="Sondergaard T.E."/>
            <person name="Sorensen J.L."/>
            <person name="Fitzpatrick D.A."/>
            <person name="Frisvad J.C."/>
            <person name="Nielsen K.L."/>
        </authorList>
    </citation>
    <scope>NUCLEOTIDE SEQUENCE</scope>
    <source>
        <strain evidence="6">IBT 22155</strain>
    </source>
</reference>
<keyword evidence="4" id="KW-0560">Oxidoreductase</keyword>